<comment type="caution">
    <text evidence="3">The sequence shown here is derived from an EMBL/GenBank/DDBJ whole genome shotgun (WGS) entry which is preliminary data.</text>
</comment>
<reference evidence="5" key="2">
    <citation type="journal article" date="2019" name="Int. J. Syst. Evol. Microbiol.">
        <title>The Global Catalogue of Microorganisms (GCM) 10K type strain sequencing project: providing services to taxonomists for standard genome sequencing and annotation.</title>
        <authorList>
            <consortium name="The Broad Institute Genomics Platform"/>
            <consortium name="The Broad Institute Genome Sequencing Center for Infectious Disease"/>
            <person name="Wu L."/>
            <person name="Ma J."/>
        </authorList>
    </citation>
    <scope>NUCLEOTIDE SEQUENCE [LARGE SCALE GENOMIC DNA]</scope>
    <source>
        <strain evidence="5">JCM 3106</strain>
    </source>
</reference>
<dbReference type="InterPro" id="IPR013517">
    <property type="entry name" value="FG-GAP"/>
</dbReference>
<feature type="region of interest" description="Disordered" evidence="2">
    <location>
        <begin position="329"/>
        <end position="371"/>
    </location>
</feature>
<dbReference type="EMBL" id="BAAAWD010000021">
    <property type="protein sequence ID" value="GAA3033976.1"/>
    <property type="molecule type" value="Genomic_DNA"/>
</dbReference>
<dbReference type="PANTHER" id="PTHR13412">
    <property type="entry name" value="T-CELL IMMUNOMODULATORY PROTEIN HOMOLOG"/>
    <property type="match status" value="1"/>
</dbReference>
<sequence length="417" mass="43930">MALPPPEGKGSRDPGDVNGDGFADLVLLVPHDRWSPDLVIVYGSRHGLNPVTRTTVASTHVEFTLGTSTADLNGDGFADILAHGRPAKTLKKPEAPYILWGGPKGVDPTVRPTPLGSLSASIALMEAGTAGDFDGDGNADLAIPARETDNPAPFFSTHLALLYGPFAWVGTARRHDIRRSPDGEAPGPMIAGRIGRHRATDLVEHISGIEGQNAPWLLKGGPTGLSRTPSTLNEGGTVAVGDFDGDGRDDVVVADDGGRHGEPGHETEPPEVDGVMTVSFGGARRAPQVFRNIRFARDLVAGDYDGDGDDDLAVDLGQDGGPGRVELFHGGGSGLRRSGKTTQRLGPATSPTGRKESGSNRRAELQGAADYDGDGRDELALTWSAYYSEESGWERGVSVWWITDGTRDETVFGTGGW</sequence>
<proteinExistence type="predicted"/>
<dbReference type="InterPro" id="IPR028994">
    <property type="entry name" value="Integrin_alpha_N"/>
</dbReference>
<organism evidence="3 5">
    <name type="scientific">Streptosporangium longisporum</name>
    <dbReference type="NCBI Taxonomy" id="46187"/>
    <lineage>
        <taxon>Bacteria</taxon>
        <taxon>Bacillati</taxon>
        <taxon>Actinomycetota</taxon>
        <taxon>Actinomycetes</taxon>
        <taxon>Streptosporangiales</taxon>
        <taxon>Streptosporangiaceae</taxon>
        <taxon>Streptosporangium</taxon>
    </lineage>
</organism>
<dbReference type="Proteomes" id="UP001499930">
    <property type="component" value="Unassembled WGS sequence"/>
</dbReference>
<keyword evidence="5" id="KW-1185">Reference proteome</keyword>
<keyword evidence="1" id="KW-0732">Signal</keyword>
<evidence type="ECO:0000256" key="2">
    <source>
        <dbReference type="SAM" id="MobiDB-lite"/>
    </source>
</evidence>
<reference evidence="3" key="3">
    <citation type="submission" date="2023-12" db="EMBL/GenBank/DDBJ databases">
        <authorList>
            <person name="Sun Q."/>
            <person name="Inoue M."/>
        </authorList>
    </citation>
    <scope>NUCLEOTIDE SEQUENCE</scope>
    <source>
        <strain evidence="3">JCM 3106</strain>
    </source>
</reference>
<feature type="compositionally biased region" description="Basic and acidic residues" evidence="2">
    <location>
        <begin position="353"/>
        <end position="364"/>
    </location>
</feature>
<evidence type="ECO:0000313" key="3">
    <source>
        <dbReference type="EMBL" id="GAA3033447.1"/>
    </source>
</evidence>
<name>A0ABP6L631_9ACTN</name>
<dbReference type="PANTHER" id="PTHR13412:SF0">
    <property type="entry name" value="T-CELL IMMUNOMODULATORY PROTEIN"/>
    <property type="match status" value="1"/>
</dbReference>
<dbReference type="InterPro" id="IPR024881">
    <property type="entry name" value="Tip"/>
</dbReference>
<dbReference type="EMBL" id="BAAAWD010000019">
    <property type="protein sequence ID" value="GAA3033447.1"/>
    <property type="molecule type" value="Genomic_DNA"/>
</dbReference>
<dbReference type="Gene3D" id="2.130.10.130">
    <property type="entry name" value="Integrin alpha, N-terminal"/>
    <property type="match status" value="2"/>
</dbReference>
<accession>A0ABP6L631</accession>
<reference evidence="3" key="1">
    <citation type="journal article" date="2014" name="Int. J. Syst. Evol. Microbiol.">
        <title>Complete genome of a new Firmicutes species belonging to the dominant human colonic microbiota ('Ruminococcus bicirculans') reveals two chromosomes and a selective capacity to utilize plant glucans.</title>
        <authorList>
            <consortium name="NISC Comparative Sequencing Program"/>
            <person name="Wegmann U."/>
            <person name="Louis P."/>
            <person name="Goesmann A."/>
            <person name="Henrissat B."/>
            <person name="Duncan S.H."/>
            <person name="Flint H.J."/>
        </authorList>
    </citation>
    <scope>NUCLEOTIDE SEQUENCE</scope>
    <source>
        <strain evidence="3">JCM 3106</strain>
    </source>
</reference>
<evidence type="ECO:0000313" key="4">
    <source>
        <dbReference type="EMBL" id="GAA3033976.1"/>
    </source>
</evidence>
<dbReference type="SUPFAM" id="SSF69318">
    <property type="entry name" value="Integrin alpha N-terminal domain"/>
    <property type="match status" value="1"/>
</dbReference>
<dbReference type="Pfam" id="PF13517">
    <property type="entry name" value="FG-GAP_3"/>
    <property type="match status" value="1"/>
</dbReference>
<protein>
    <submittedName>
        <fullName evidence="3">VCBS repeat-containing protein</fullName>
    </submittedName>
</protein>
<evidence type="ECO:0000313" key="5">
    <source>
        <dbReference type="Proteomes" id="UP001499930"/>
    </source>
</evidence>
<evidence type="ECO:0000256" key="1">
    <source>
        <dbReference type="ARBA" id="ARBA00022729"/>
    </source>
</evidence>
<dbReference type="RefSeq" id="WP_344904418.1">
    <property type="nucleotide sequence ID" value="NZ_BAAAWD010000019.1"/>
</dbReference>
<gene>
    <name evidence="3" type="ORF">GCM10017559_71070</name>
    <name evidence="4" type="ORF">GCM10017559_71850</name>
</gene>
<feature type="compositionally biased region" description="Polar residues" evidence="2">
    <location>
        <begin position="340"/>
        <end position="352"/>
    </location>
</feature>